<dbReference type="Proteomes" id="UP000092460">
    <property type="component" value="Unassembled WGS sequence"/>
</dbReference>
<evidence type="ECO:0000256" key="2">
    <source>
        <dbReference type="SAM" id="MobiDB-lite"/>
    </source>
</evidence>
<evidence type="ECO:0000259" key="3">
    <source>
        <dbReference type="PROSITE" id="PS50158"/>
    </source>
</evidence>
<dbReference type="InterPro" id="IPR001878">
    <property type="entry name" value="Znf_CCHC"/>
</dbReference>
<evidence type="ECO:0000313" key="5">
    <source>
        <dbReference type="Proteomes" id="UP000092460"/>
    </source>
</evidence>
<accession>A0A1B0BEM5</accession>
<keyword evidence="1" id="KW-0479">Metal-binding</keyword>
<keyword evidence="1" id="KW-0863">Zinc-finger</keyword>
<dbReference type="EnsemblMetazoa" id="GPPI027542-RA">
    <property type="protein sequence ID" value="GPPI027542-PA"/>
    <property type="gene ID" value="GPPI027542"/>
</dbReference>
<reference evidence="4" key="2">
    <citation type="submission" date="2020-05" db="UniProtKB">
        <authorList>
            <consortium name="EnsemblMetazoa"/>
        </authorList>
    </citation>
    <scope>IDENTIFICATION</scope>
    <source>
        <strain evidence="4">IAEA</strain>
    </source>
</reference>
<dbReference type="PROSITE" id="PS50158">
    <property type="entry name" value="ZF_CCHC"/>
    <property type="match status" value="1"/>
</dbReference>
<dbReference type="InterPro" id="IPR036875">
    <property type="entry name" value="Znf_CCHC_sf"/>
</dbReference>
<keyword evidence="1" id="KW-0862">Zinc</keyword>
<dbReference type="GO" id="GO:0003676">
    <property type="term" value="F:nucleic acid binding"/>
    <property type="evidence" value="ECO:0007669"/>
    <property type="project" value="InterPro"/>
</dbReference>
<name>A0A1B0BEM5_9MUSC</name>
<feature type="compositionally biased region" description="Polar residues" evidence="2">
    <location>
        <begin position="135"/>
        <end position="145"/>
    </location>
</feature>
<feature type="region of interest" description="Disordered" evidence="2">
    <location>
        <begin position="115"/>
        <end position="145"/>
    </location>
</feature>
<feature type="domain" description="CCHC-type" evidence="3">
    <location>
        <begin position="82"/>
        <end position="95"/>
    </location>
</feature>
<dbReference type="Pfam" id="PF00098">
    <property type="entry name" value="zf-CCHC"/>
    <property type="match status" value="1"/>
</dbReference>
<keyword evidence="5" id="KW-1185">Reference proteome</keyword>
<dbReference type="Gene3D" id="4.10.60.10">
    <property type="entry name" value="Zinc finger, CCHC-type"/>
    <property type="match status" value="1"/>
</dbReference>
<sequence>MDISFRDWLIPKEEKGLKIWIIRGRKNVLYGKDLNEKIALGEHFEDIPTPATAPPWIAGIPRQTRGNTPFMTSTSNASRNVCHRCAQPGHLARDCLNQRVFFCWDCGPHIGPNGSKFTKACPNENTRKDHRGPNGKNNAPSNRCSIMSKLTSPTSIIQSKLVGKPFND</sequence>
<dbReference type="SMART" id="SM00343">
    <property type="entry name" value="ZnF_C2HC"/>
    <property type="match status" value="1"/>
</dbReference>
<dbReference type="AlphaFoldDB" id="A0A1B0BEM5"/>
<reference evidence="5" key="1">
    <citation type="submission" date="2015-01" db="EMBL/GenBank/DDBJ databases">
        <authorList>
            <person name="Aksoy S."/>
            <person name="Warren W."/>
            <person name="Wilson R.K."/>
        </authorList>
    </citation>
    <scope>NUCLEOTIDE SEQUENCE [LARGE SCALE GENOMIC DNA]</scope>
    <source>
        <strain evidence="5">IAEA</strain>
    </source>
</reference>
<dbReference type="EMBL" id="JXJN01012949">
    <property type="status" value="NOT_ANNOTATED_CDS"/>
    <property type="molecule type" value="Genomic_DNA"/>
</dbReference>
<dbReference type="VEuPathDB" id="VectorBase:GPPI027542"/>
<dbReference type="SUPFAM" id="SSF57756">
    <property type="entry name" value="Retrovirus zinc finger-like domains"/>
    <property type="match status" value="1"/>
</dbReference>
<evidence type="ECO:0000256" key="1">
    <source>
        <dbReference type="PROSITE-ProRule" id="PRU00047"/>
    </source>
</evidence>
<organism evidence="4 5">
    <name type="scientific">Glossina palpalis gambiensis</name>
    <dbReference type="NCBI Taxonomy" id="67801"/>
    <lineage>
        <taxon>Eukaryota</taxon>
        <taxon>Metazoa</taxon>
        <taxon>Ecdysozoa</taxon>
        <taxon>Arthropoda</taxon>
        <taxon>Hexapoda</taxon>
        <taxon>Insecta</taxon>
        <taxon>Pterygota</taxon>
        <taxon>Neoptera</taxon>
        <taxon>Endopterygota</taxon>
        <taxon>Diptera</taxon>
        <taxon>Brachycera</taxon>
        <taxon>Muscomorpha</taxon>
        <taxon>Hippoboscoidea</taxon>
        <taxon>Glossinidae</taxon>
        <taxon>Glossina</taxon>
    </lineage>
</organism>
<dbReference type="GO" id="GO:0008270">
    <property type="term" value="F:zinc ion binding"/>
    <property type="evidence" value="ECO:0007669"/>
    <property type="project" value="UniProtKB-KW"/>
</dbReference>
<evidence type="ECO:0000313" key="4">
    <source>
        <dbReference type="EnsemblMetazoa" id="GPPI027542-PA"/>
    </source>
</evidence>
<proteinExistence type="predicted"/>
<protein>
    <recommendedName>
        <fullName evidence="3">CCHC-type domain-containing protein</fullName>
    </recommendedName>
</protein>